<accession>A0A1I6UYU1</accession>
<dbReference type="STRING" id="683125.SAMN05660206_110133"/>
<reference evidence="1 2" key="1">
    <citation type="submission" date="2016-10" db="EMBL/GenBank/DDBJ databases">
        <authorList>
            <person name="de Groot N.N."/>
        </authorList>
    </citation>
    <scope>NUCLEOTIDE SEQUENCE [LARGE SCALE GENOMIC DNA]</scope>
    <source>
        <strain evidence="1 2">DSM 22789</strain>
    </source>
</reference>
<name>A0A1I6UYU1_9SPHI</name>
<gene>
    <name evidence="1" type="ORF">SAMN05660206_110133</name>
</gene>
<protein>
    <submittedName>
        <fullName evidence="1">Uncharacterized protein</fullName>
    </submittedName>
</protein>
<keyword evidence="2" id="KW-1185">Reference proteome</keyword>
<proteinExistence type="predicted"/>
<dbReference type="EMBL" id="FOZZ01000010">
    <property type="protein sequence ID" value="SFT06566.1"/>
    <property type="molecule type" value="Genomic_DNA"/>
</dbReference>
<sequence>MKSAVMMLSCAYKEEYGNAALRNVWLFCFLLDSEYTEQKEVHPILGELLFVDWVLSGRNCCFRSLFTEHGIAITIVSKTITIWRYVFRN</sequence>
<evidence type="ECO:0000313" key="2">
    <source>
        <dbReference type="Proteomes" id="UP000198785"/>
    </source>
</evidence>
<dbReference type="Proteomes" id="UP000198785">
    <property type="component" value="Unassembled WGS sequence"/>
</dbReference>
<organism evidence="1 2">
    <name type="scientific">Sphingobacterium wenxiniae</name>
    <dbReference type="NCBI Taxonomy" id="683125"/>
    <lineage>
        <taxon>Bacteria</taxon>
        <taxon>Pseudomonadati</taxon>
        <taxon>Bacteroidota</taxon>
        <taxon>Sphingobacteriia</taxon>
        <taxon>Sphingobacteriales</taxon>
        <taxon>Sphingobacteriaceae</taxon>
        <taxon>Sphingobacterium</taxon>
    </lineage>
</organism>
<dbReference type="AlphaFoldDB" id="A0A1I6UYU1"/>
<evidence type="ECO:0000313" key="1">
    <source>
        <dbReference type="EMBL" id="SFT06566.1"/>
    </source>
</evidence>